<reference evidence="6 7" key="1">
    <citation type="submission" date="2018-09" db="EMBL/GenBank/DDBJ databases">
        <title>YIM 75507 draft genome.</title>
        <authorList>
            <person name="Tang S."/>
            <person name="Feng Y."/>
        </authorList>
    </citation>
    <scope>NUCLEOTIDE SEQUENCE [LARGE SCALE GENOMIC DNA]</scope>
    <source>
        <strain evidence="6 7">YIM 75507</strain>
    </source>
</reference>
<dbReference type="PANTHER" id="PTHR11712">
    <property type="entry name" value="POLYKETIDE SYNTHASE-RELATED"/>
    <property type="match status" value="1"/>
</dbReference>
<name>A0A3A4BWA9_9ACTN</name>
<dbReference type="PROSITE" id="PS52004">
    <property type="entry name" value="KS3_2"/>
    <property type="match status" value="1"/>
</dbReference>
<dbReference type="Proteomes" id="UP000265768">
    <property type="component" value="Unassembled WGS sequence"/>
</dbReference>
<keyword evidence="3" id="KW-0012">Acyltransferase</keyword>
<comment type="caution">
    <text evidence="6">The sequence shown here is derived from an EMBL/GenBank/DDBJ whole genome shotgun (WGS) entry which is preliminary data.</text>
</comment>
<evidence type="ECO:0000259" key="5">
    <source>
        <dbReference type="PROSITE" id="PS52004"/>
    </source>
</evidence>
<dbReference type="InterPro" id="IPR016039">
    <property type="entry name" value="Thiolase-like"/>
</dbReference>
<evidence type="ECO:0000256" key="3">
    <source>
        <dbReference type="ARBA" id="ARBA00023315"/>
    </source>
</evidence>
<organism evidence="6 7">
    <name type="scientific">Bailinhaonella thermotolerans</name>
    <dbReference type="NCBI Taxonomy" id="1070861"/>
    <lineage>
        <taxon>Bacteria</taxon>
        <taxon>Bacillati</taxon>
        <taxon>Actinomycetota</taxon>
        <taxon>Actinomycetes</taxon>
        <taxon>Streptosporangiales</taxon>
        <taxon>Streptosporangiaceae</taxon>
        <taxon>Bailinhaonella</taxon>
    </lineage>
</organism>
<evidence type="ECO:0000313" key="7">
    <source>
        <dbReference type="Proteomes" id="UP000265768"/>
    </source>
</evidence>
<dbReference type="RefSeq" id="WP_119924851.1">
    <property type="nucleotide sequence ID" value="NZ_QZEY01000001.1"/>
</dbReference>
<dbReference type="GO" id="GO:0004315">
    <property type="term" value="F:3-oxoacyl-[acyl-carrier-protein] synthase activity"/>
    <property type="evidence" value="ECO:0007669"/>
    <property type="project" value="TreeGrafter"/>
</dbReference>
<evidence type="ECO:0000256" key="2">
    <source>
        <dbReference type="ARBA" id="ARBA00022679"/>
    </source>
</evidence>
<sequence>MGAGVSGKDGVPRAAPVVTGLGVVAPNGIGAAAYWAATLRGESGIAPITRFDPSGYRVRVAGQTEIRAGERLPGRLLPQTDRMTRLALVAAEEALADAGAQDLPDFAAGVVTAASGGGFEFGQRELEALWSKGGAYVSAYQSFAWFYPVNTGQISIRHGLRGPGSALVSEQAGGLDAVAKARRHLRGDASLMLAGGVDGSLCPWSLLCVTRSGRVSERADPRRAYLPFDRYARGWVPGEGGALLVLEDPGAARERGAPQVYGEIAGYAATFDPRPGSGRPPGLRRAIEGALADAGAGAGEVGVVFADAAGTPGADRAEAEALAEVFGPRGVPVTAPKTMTGRLLGGGASLDLAAALLTLRDGLIPPTVNVTRPAYPRLIDLVLGAPRPARPACALVVARGHGGFNSAVVVRGPGGGPRGDREDAKAA</sequence>
<dbReference type="PANTHER" id="PTHR11712:SF322">
    <property type="entry name" value="POLYKETIDE BETA-KETOACYL SYNTHASE 2-RELATED"/>
    <property type="match status" value="1"/>
</dbReference>
<dbReference type="Pfam" id="PF00109">
    <property type="entry name" value="ketoacyl-synt"/>
    <property type="match status" value="1"/>
</dbReference>
<dbReference type="InterPro" id="IPR020841">
    <property type="entry name" value="PKS_Beta-ketoAc_synthase_dom"/>
</dbReference>
<proteinExistence type="inferred from homology"/>
<evidence type="ECO:0000256" key="1">
    <source>
        <dbReference type="ARBA" id="ARBA00008467"/>
    </source>
</evidence>
<accession>A0A3A4BWA9</accession>
<gene>
    <name evidence="6" type="ORF">D5H75_03665</name>
</gene>
<dbReference type="InterPro" id="IPR014031">
    <property type="entry name" value="Ketoacyl_synth_C"/>
</dbReference>
<feature type="domain" description="Ketosynthase family 3 (KS3)" evidence="5">
    <location>
        <begin position="13"/>
        <end position="412"/>
    </location>
</feature>
<keyword evidence="2 4" id="KW-0808">Transferase</keyword>
<dbReference type="OrthoDB" id="416758at2"/>
<keyword evidence="7" id="KW-1185">Reference proteome</keyword>
<evidence type="ECO:0000256" key="4">
    <source>
        <dbReference type="RuleBase" id="RU003694"/>
    </source>
</evidence>
<dbReference type="Pfam" id="PF02801">
    <property type="entry name" value="Ketoacyl-synt_C"/>
    <property type="match status" value="1"/>
</dbReference>
<dbReference type="InterPro" id="IPR014030">
    <property type="entry name" value="Ketoacyl_synth_N"/>
</dbReference>
<evidence type="ECO:0000313" key="6">
    <source>
        <dbReference type="EMBL" id="RJL35878.1"/>
    </source>
</evidence>
<dbReference type="SUPFAM" id="SSF53901">
    <property type="entry name" value="Thiolase-like"/>
    <property type="match status" value="2"/>
</dbReference>
<dbReference type="Gene3D" id="3.40.47.10">
    <property type="match status" value="2"/>
</dbReference>
<dbReference type="AlphaFoldDB" id="A0A3A4BWA9"/>
<protein>
    <submittedName>
        <fullName evidence="6">Ketosynthase chain-length factor</fullName>
    </submittedName>
</protein>
<dbReference type="InterPro" id="IPR000794">
    <property type="entry name" value="Beta-ketoacyl_synthase"/>
</dbReference>
<dbReference type="EMBL" id="QZEY01000001">
    <property type="protein sequence ID" value="RJL35878.1"/>
    <property type="molecule type" value="Genomic_DNA"/>
</dbReference>
<dbReference type="GO" id="GO:0006633">
    <property type="term" value="P:fatty acid biosynthetic process"/>
    <property type="evidence" value="ECO:0007669"/>
    <property type="project" value="TreeGrafter"/>
</dbReference>
<comment type="similarity">
    <text evidence="1 4">Belongs to the thiolase-like superfamily. Beta-ketoacyl-ACP synthases family.</text>
</comment>